<organism evidence="1 2">
    <name type="scientific">Veillonella montpellierensis DNF00314</name>
    <dbReference type="NCBI Taxonomy" id="1401067"/>
    <lineage>
        <taxon>Bacteria</taxon>
        <taxon>Bacillati</taxon>
        <taxon>Bacillota</taxon>
        <taxon>Negativicutes</taxon>
        <taxon>Veillonellales</taxon>
        <taxon>Veillonellaceae</taxon>
        <taxon>Veillonella</taxon>
    </lineage>
</organism>
<name>A0A096ALL6_9FIRM</name>
<evidence type="ECO:0008006" key="3">
    <source>
        <dbReference type="Google" id="ProtNLM"/>
    </source>
</evidence>
<dbReference type="Gene3D" id="3.60.20.10">
    <property type="entry name" value="Glutamine Phosphoribosylpyrophosphate, subunit 1, domain 1"/>
    <property type="match status" value="1"/>
</dbReference>
<dbReference type="SUPFAM" id="SSF56235">
    <property type="entry name" value="N-terminal nucleophile aminohydrolases (Ntn hydrolases)"/>
    <property type="match status" value="1"/>
</dbReference>
<dbReference type="InterPro" id="IPR029055">
    <property type="entry name" value="Ntn_hydrolases_N"/>
</dbReference>
<accession>A0A096ALL6</accession>
<comment type="caution">
    <text evidence="1">The sequence shown here is derived from an EMBL/GenBank/DDBJ whole genome shotgun (WGS) entry which is preliminary data.</text>
</comment>
<dbReference type="Proteomes" id="UP000029628">
    <property type="component" value="Unassembled WGS sequence"/>
</dbReference>
<dbReference type="eggNOG" id="ENOG5033K9Y">
    <property type="taxonomic scope" value="Bacteria"/>
</dbReference>
<dbReference type="EMBL" id="JRNT01000008">
    <property type="protein sequence ID" value="KGF47546.1"/>
    <property type="molecule type" value="Genomic_DNA"/>
</dbReference>
<proteinExistence type="predicted"/>
<dbReference type="AlphaFoldDB" id="A0A096ALL6"/>
<dbReference type="RefSeq" id="WP_038152042.1">
    <property type="nucleotide sequence ID" value="NZ_JRNT01000008.1"/>
</dbReference>
<evidence type="ECO:0000313" key="1">
    <source>
        <dbReference type="EMBL" id="KGF47546.1"/>
    </source>
</evidence>
<keyword evidence="2" id="KW-1185">Reference proteome</keyword>
<gene>
    <name evidence="1" type="ORF">HMPREF0872_03875</name>
</gene>
<reference evidence="1 2" key="1">
    <citation type="submission" date="2014-07" db="EMBL/GenBank/DDBJ databases">
        <authorList>
            <person name="McCorrison J."/>
            <person name="Sanka R."/>
            <person name="Torralba M."/>
            <person name="Gillis M."/>
            <person name="Haft D.H."/>
            <person name="Methe B."/>
            <person name="Sutton G."/>
            <person name="Nelson K.E."/>
        </authorList>
    </citation>
    <scope>NUCLEOTIDE SEQUENCE [LARGE SCALE GENOMIC DNA]</scope>
    <source>
        <strain evidence="1 2">DNF00314</strain>
    </source>
</reference>
<protein>
    <recommendedName>
        <fullName evidence="3">Glutamine amidotransferase type-2 domain-containing protein</fullName>
    </recommendedName>
</protein>
<evidence type="ECO:0000313" key="2">
    <source>
        <dbReference type="Proteomes" id="UP000029628"/>
    </source>
</evidence>
<sequence>MCVIAYVEKGRKLNKKEFMECFLNNPDGAGIMYQERDKKMIHIQKGFMTFDELWSAAEKLSDDIDRVFHFRIATSGAVSQGICHPFPVCNDFKKMKRLDVYSQKGMVHNGILSEFAPKKGLKADYSDTMKFNKDIIFPLQDTIFNEKVQDLIVRAFDCRYIVMDYRRAAIIGDWVQSKESGILYSNSSYKKHSYFDYYGCDYYAYSEDYITVPVSGMTDDEIEVLVEKLEDSLYQDFIDVYEYEVSNNYIVLVVSKLDEQINKIGDIACCSTFGGGRYA</sequence>